<protein>
    <submittedName>
        <fullName evidence="2">Uncharacterized protein</fullName>
    </submittedName>
</protein>
<proteinExistence type="predicted"/>
<comment type="caution">
    <text evidence="2">The sequence shown here is derived from an EMBL/GenBank/DDBJ whole genome shotgun (WGS) entry which is preliminary data.</text>
</comment>
<accession>A0A9P1MF92</accession>
<organism evidence="2 3">
    <name type="scientific">Parascedosporium putredinis</name>
    <dbReference type="NCBI Taxonomy" id="1442378"/>
    <lineage>
        <taxon>Eukaryota</taxon>
        <taxon>Fungi</taxon>
        <taxon>Dikarya</taxon>
        <taxon>Ascomycota</taxon>
        <taxon>Pezizomycotina</taxon>
        <taxon>Sordariomycetes</taxon>
        <taxon>Hypocreomycetidae</taxon>
        <taxon>Microascales</taxon>
        <taxon>Microascaceae</taxon>
        <taxon>Parascedosporium</taxon>
    </lineage>
</organism>
<keyword evidence="3" id="KW-1185">Reference proteome</keyword>
<evidence type="ECO:0000313" key="2">
    <source>
        <dbReference type="EMBL" id="CAI4219102.1"/>
    </source>
</evidence>
<feature type="region of interest" description="Disordered" evidence="1">
    <location>
        <begin position="22"/>
        <end position="99"/>
    </location>
</feature>
<dbReference type="AlphaFoldDB" id="A0A9P1MF92"/>
<evidence type="ECO:0000256" key="1">
    <source>
        <dbReference type="SAM" id="MobiDB-lite"/>
    </source>
</evidence>
<feature type="compositionally biased region" description="Pro residues" evidence="1">
    <location>
        <begin position="72"/>
        <end position="82"/>
    </location>
</feature>
<gene>
    <name evidence="2" type="ORF">PPNO1_LOCUS8673</name>
</gene>
<reference evidence="2" key="1">
    <citation type="submission" date="2022-11" db="EMBL/GenBank/DDBJ databases">
        <authorList>
            <person name="Scott C."/>
            <person name="Bruce N."/>
        </authorList>
    </citation>
    <scope>NUCLEOTIDE SEQUENCE</scope>
</reference>
<sequence>MDPANTALMAARGWPRYLPPLRYGHSRLFPYRNGPEAGDDEYPETSHSPKPRGGSSTKTLPGPAKDDNHRPSAPPRAQPNAPPGSHLENPKILLVTSKP</sequence>
<evidence type="ECO:0000313" key="3">
    <source>
        <dbReference type="Proteomes" id="UP000838763"/>
    </source>
</evidence>
<dbReference type="Proteomes" id="UP000838763">
    <property type="component" value="Unassembled WGS sequence"/>
</dbReference>
<dbReference type="EMBL" id="CALLCH030000019">
    <property type="protein sequence ID" value="CAI4219102.1"/>
    <property type="molecule type" value="Genomic_DNA"/>
</dbReference>
<name>A0A9P1MF92_9PEZI</name>